<evidence type="ECO:0000313" key="2">
    <source>
        <dbReference type="Proteomes" id="UP000326268"/>
    </source>
</evidence>
<dbReference type="RefSeq" id="XP_031926969.1">
    <property type="nucleotide sequence ID" value="XM_032072666.1"/>
</dbReference>
<proteinExistence type="predicted"/>
<gene>
    <name evidence="1" type="ORF">BDV27DRAFT_158351</name>
</gene>
<dbReference type="Proteomes" id="UP000326268">
    <property type="component" value="Unassembled WGS sequence"/>
</dbReference>
<organism evidence="1 2">
    <name type="scientific">Aspergillus caelatus</name>
    <dbReference type="NCBI Taxonomy" id="61420"/>
    <lineage>
        <taxon>Eukaryota</taxon>
        <taxon>Fungi</taxon>
        <taxon>Dikarya</taxon>
        <taxon>Ascomycota</taxon>
        <taxon>Pezizomycotina</taxon>
        <taxon>Eurotiomycetes</taxon>
        <taxon>Eurotiomycetidae</taxon>
        <taxon>Eurotiales</taxon>
        <taxon>Aspergillaceae</taxon>
        <taxon>Aspergillus</taxon>
        <taxon>Aspergillus subgen. Circumdati</taxon>
    </lineage>
</organism>
<accession>A0A5N7A381</accession>
<dbReference type="AlphaFoldDB" id="A0A5N7A381"/>
<dbReference type="GeneID" id="43657112"/>
<dbReference type="EMBL" id="ML737664">
    <property type="protein sequence ID" value="KAE8363888.1"/>
    <property type="molecule type" value="Genomic_DNA"/>
</dbReference>
<evidence type="ECO:0000313" key="1">
    <source>
        <dbReference type="EMBL" id="KAE8363888.1"/>
    </source>
</evidence>
<sequence length="290" mass="33435">MEFEYLRPVYVYPRLSDMNELEEDLRVLSGWLFETNREGEGIRIVLHNQNPLIGDEVTDADPFIELADLLLQYEMELKDRRKMIYLPKESCSCTDESRQAAQPYYETPGDHARQQPEPSELHAINLSHHGRAQVFSPSSISEQFENYQAAINRGDAKRAASILLAIDGHSLLEAHQQSFSELVGIQKQSQRMTTENDAINVWEKFNECYLDLGRYTLEALDQGTYLAFDSKKSLCDWLHKLVAHIVDISESLRYLGYVDCEQGIWQDKIISCYEKCFEALMKMGTTSFNL</sequence>
<dbReference type="OrthoDB" id="10293684at2759"/>
<protein>
    <submittedName>
        <fullName evidence="1">Uncharacterized protein</fullName>
    </submittedName>
</protein>
<keyword evidence="2" id="KW-1185">Reference proteome</keyword>
<name>A0A5N7A381_9EURO</name>
<reference evidence="1 2" key="1">
    <citation type="submission" date="2019-04" db="EMBL/GenBank/DDBJ databases">
        <title>Friends and foes A comparative genomics studyof 23 Aspergillus species from section Flavi.</title>
        <authorList>
            <consortium name="DOE Joint Genome Institute"/>
            <person name="Kjaerbolling I."/>
            <person name="Vesth T."/>
            <person name="Frisvad J.C."/>
            <person name="Nybo J.L."/>
            <person name="Theobald S."/>
            <person name="Kildgaard S."/>
            <person name="Isbrandt T."/>
            <person name="Kuo A."/>
            <person name="Sato A."/>
            <person name="Lyhne E.K."/>
            <person name="Kogle M.E."/>
            <person name="Wiebenga A."/>
            <person name="Kun R.S."/>
            <person name="Lubbers R.J."/>
            <person name="Makela M.R."/>
            <person name="Barry K."/>
            <person name="Chovatia M."/>
            <person name="Clum A."/>
            <person name="Daum C."/>
            <person name="Haridas S."/>
            <person name="He G."/>
            <person name="LaButti K."/>
            <person name="Lipzen A."/>
            <person name="Mondo S."/>
            <person name="Riley R."/>
            <person name="Salamov A."/>
            <person name="Simmons B.A."/>
            <person name="Magnuson J.K."/>
            <person name="Henrissat B."/>
            <person name="Mortensen U.H."/>
            <person name="Larsen T.O."/>
            <person name="Devries R.P."/>
            <person name="Grigoriev I.V."/>
            <person name="Machida M."/>
            <person name="Baker S.E."/>
            <person name="Andersen M.R."/>
        </authorList>
    </citation>
    <scope>NUCLEOTIDE SEQUENCE [LARGE SCALE GENOMIC DNA]</scope>
    <source>
        <strain evidence="1 2">CBS 763.97</strain>
    </source>
</reference>